<evidence type="ECO:0000256" key="4">
    <source>
        <dbReference type="ARBA" id="ARBA00022801"/>
    </source>
</evidence>
<feature type="domain" description="AB hydrolase-1" evidence="8">
    <location>
        <begin position="818"/>
        <end position="968"/>
    </location>
</feature>
<dbReference type="InterPro" id="IPR013595">
    <property type="entry name" value="Pept_S33_TAP-like_C"/>
</dbReference>
<gene>
    <name evidence="10" type="ORF">SAMN05421767_11322</name>
</gene>
<feature type="repeat" description="Cell wall-binding" evidence="5">
    <location>
        <begin position="1522"/>
        <end position="1541"/>
    </location>
</feature>
<evidence type="ECO:0000259" key="9">
    <source>
        <dbReference type="Pfam" id="PF08386"/>
    </source>
</evidence>
<feature type="domain" description="Peptidase S33 tripeptidyl aminopeptidase-like C-terminal" evidence="9">
    <location>
        <begin position="1207"/>
        <end position="1268"/>
    </location>
</feature>
<evidence type="ECO:0000256" key="3">
    <source>
        <dbReference type="ARBA" id="ARBA00022737"/>
    </source>
</evidence>
<evidence type="ECO:0000313" key="10">
    <source>
        <dbReference type="EMBL" id="SEQ97565.1"/>
    </source>
</evidence>
<evidence type="ECO:0000256" key="2">
    <source>
        <dbReference type="ARBA" id="ARBA00022729"/>
    </source>
</evidence>
<dbReference type="SUPFAM" id="SSF53474">
    <property type="entry name" value="alpha/beta-Hydrolases"/>
    <property type="match status" value="1"/>
</dbReference>
<keyword evidence="3" id="KW-0677">Repeat</keyword>
<dbReference type="Proteomes" id="UP000198556">
    <property type="component" value="Unassembled WGS sequence"/>
</dbReference>
<accession>A0A1H9KF45</accession>
<dbReference type="Gene3D" id="3.40.50.1820">
    <property type="entry name" value="alpha/beta hydrolase"/>
    <property type="match status" value="1"/>
</dbReference>
<keyword evidence="4" id="KW-0378">Hydrolase</keyword>
<keyword evidence="11" id="KW-1185">Reference proteome</keyword>
<dbReference type="InterPro" id="IPR005046">
    <property type="entry name" value="DUF285"/>
</dbReference>
<proteinExistence type="inferred from homology"/>
<dbReference type="EMBL" id="FOGF01000013">
    <property type="protein sequence ID" value="SEQ97565.1"/>
    <property type="molecule type" value="Genomic_DNA"/>
</dbReference>
<feature type="repeat" description="Cell wall-binding" evidence="5">
    <location>
        <begin position="1362"/>
        <end position="1381"/>
    </location>
</feature>
<evidence type="ECO:0000256" key="7">
    <source>
        <dbReference type="SAM" id="SignalP"/>
    </source>
</evidence>
<protein>
    <submittedName>
        <fullName evidence="10">Surface protein</fullName>
    </submittedName>
</protein>
<dbReference type="PANTHER" id="PTHR43248:SF29">
    <property type="entry name" value="TRIPEPTIDYL AMINOPEPTIDASE"/>
    <property type="match status" value="1"/>
</dbReference>
<dbReference type="PANTHER" id="PTHR43248">
    <property type="entry name" value="2-SUCCINYL-6-HYDROXY-2,4-CYCLOHEXADIENE-1-CARBOXYLATE SYNTHASE"/>
    <property type="match status" value="1"/>
</dbReference>
<feature type="chain" id="PRO_5039098384" evidence="7">
    <location>
        <begin position="26"/>
        <end position="1561"/>
    </location>
</feature>
<evidence type="ECO:0000256" key="6">
    <source>
        <dbReference type="SAM" id="MobiDB-lite"/>
    </source>
</evidence>
<dbReference type="PROSITE" id="PS51170">
    <property type="entry name" value="CW"/>
    <property type="match status" value="4"/>
</dbReference>
<feature type="repeat" description="Cell wall-binding" evidence="5">
    <location>
        <begin position="1382"/>
        <end position="1401"/>
    </location>
</feature>
<feature type="repeat" description="Cell wall-binding" evidence="5">
    <location>
        <begin position="1342"/>
        <end position="1361"/>
    </location>
</feature>
<feature type="compositionally biased region" description="Basic and acidic residues" evidence="6">
    <location>
        <begin position="633"/>
        <end position="652"/>
    </location>
</feature>
<feature type="region of interest" description="Disordered" evidence="6">
    <location>
        <begin position="633"/>
        <end position="659"/>
    </location>
</feature>
<dbReference type="SUPFAM" id="SSF69360">
    <property type="entry name" value="Cell wall binding repeat"/>
    <property type="match status" value="2"/>
</dbReference>
<evidence type="ECO:0000256" key="5">
    <source>
        <dbReference type="PROSITE-ProRule" id="PRU00591"/>
    </source>
</evidence>
<evidence type="ECO:0000313" key="11">
    <source>
        <dbReference type="Proteomes" id="UP000198556"/>
    </source>
</evidence>
<dbReference type="Pfam" id="PF08386">
    <property type="entry name" value="Abhydrolase_4"/>
    <property type="match status" value="1"/>
</dbReference>
<dbReference type="Pfam" id="PF03382">
    <property type="entry name" value="DUF285"/>
    <property type="match status" value="2"/>
</dbReference>
<dbReference type="Pfam" id="PF00561">
    <property type="entry name" value="Abhydrolase_1"/>
    <property type="match status" value="1"/>
</dbReference>
<dbReference type="GO" id="GO:0016787">
    <property type="term" value="F:hydrolase activity"/>
    <property type="evidence" value="ECO:0007669"/>
    <property type="project" value="UniProtKB-KW"/>
</dbReference>
<dbReference type="OrthoDB" id="2032428at2"/>
<dbReference type="NCBIfam" id="TIGR02167">
    <property type="entry name" value="Liste_lipo_26"/>
    <property type="match status" value="8"/>
</dbReference>
<name>A0A1H9KF45_9LACT</name>
<dbReference type="InterPro" id="IPR051601">
    <property type="entry name" value="Serine_prot/Carboxylest_S33"/>
</dbReference>
<reference evidence="10 11" key="1">
    <citation type="submission" date="2016-10" db="EMBL/GenBank/DDBJ databases">
        <authorList>
            <person name="de Groot N.N."/>
        </authorList>
    </citation>
    <scope>NUCLEOTIDE SEQUENCE [LARGE SCALE GENOMIC DNA]</scope>
    <source>
        <strain evidence="10 11">DSM 15827</strain>
    </source>
</reference>
<keyword evidence="2 7" id="KW-0732">Signal</keyword>
<dbReference type="InterPro" id="IPR018337">
    <property type="entry name" value="Cell_wall/Cho-bd_repeat"/>
</dbReference>
<dbReference type="Pfam" id="PF01473">
    <property type="entry name" value="Choline_bind_1"/>
    <property type="match status" value="1"/>
</dbReference>
<dbReference type="RefSeq" id="WP_089746479.1">
    <property type="nucleotide sequence ID" value="NZ_FOGF01000013.1"/>
</dbReference>
<dbReference type="STRING" id="137733.SAMN05421767_11322"/>
<dbReference type="Pfam" id="PF19085">
    <property type="entry name" value="Choline_bind_2"/>
    <property type="match status" value="1"/>
</dbReference>
<dbReference type="Pfam" id="PF19127">
    <property type="entry name" value="Choline_bind_3"/>
    <property type="match status" value="2"/>
</dbReference>
<dbReference type="InterPro" id="IPR000073">
    <property type="entry name" value="AB_hydrolase_1"/>
</dbReference>
<organism evidence="10 11">
    <name type="scientific">Granulicatella balaenopterae</name>
    <dbReference type="NCBI Taxonomy" id="137733"/>
    <lineage>
        <taxon>Bacteria</taxon>
        <taxon>Bacillati</taxon>
        <taxon>Bacillota</taxon>
        <taxon>Bacilli</taxon>
        <taxon>Lactobacillales</taxon>
        <taxon>Carnobacteriaceae</taxon>
        <taxon>Granulicatella</taxon>
    </lineage>
</organism>
<feature type="signal peptide" evidence="7">
    <location>
        <begin position="1"/>
        <end position="25"/>
    </location>
</feature>
<dbReference type="InterPro" id="IPR011889">
    <property type="entry name" value="Liste_lipo_26"/>
</dbReference>
<comment type="similarity">
    <text evidence="1">Belongs to the peptidase S33 family.</text>
</comment>
<sequence length="1561" mass="176007">MKKNTLYQAMSVAVLLSSVATPVVAPVTIPVVHAEELSEKEPVIVDLNKEKTLKATISITGEEETFDWFTYETVKTPLYTITITGDGQLDKEIWENTIKYNAAIEKLYSRTEKIIFNPTTDKVIQFPQDASQWFKAFGGVITGLDKVDVSQVTNMSYMFSSMVNADPKVANWDTSKVTDMSYMFSDTNTADPDVTNWDTSQVTTMEGMFDSSQKAQPNTTKWQTANVTSFKQMFHKAQLANPDVTNWDISKATDLSSMFQESVMANPNVLDWDTSHVTTMNSIFSQAKAANPDVSLWNTEKVTDMSYVFGFTKYANPDVSNWDTAKVTDMTGMFQGTTVANPDTSNWDVSNVSSMRAMFAASERANPDVTNWNTGKVTTMGAMFAGAISADPDVSRWDVSQVTTMSTMFADTKSANPDVSNWQTENVTDMQGMFGSAAKANPDVSKWNTENVTSMSSMFANSQATRLDISKWDTSQVTDMSNMFDHAAITEIDVSQWNTEKVENTSFMFNQTNIKQIDISQWTLTSVNDMQGMFKFAAIETITLPTLPEKVNTLFILHKNPNLREMQINNIKDFQLNLGGRSYTVKNLTTGETTLYTPATDQDTPEDPVLEAGEYLIIQEQAADSTYPVGVFLDEHHHDGHDDEDQDHHEGEDHDQDASAVAIPEETCDIAQDATDIAALVEAAIAKDTDTTPAKHAIKAPKATKEAFKNYKQDPDDFLLPEAADQFKLADGSYKIGRPQRGGEAKGEVPANLSEFYTQKVNWQSPEKFPVHNTGGVQTAYIIVPIDYENPSGKTAAIAIAKKPATSGHSKGSLFVNYGGPGYDGLRAVEDRELAELNKEYDIIGFDARGVGSSLPQIRCESSDAFLQQLAGSDGLSYQENSDIMKYNAEQCLLNTGKLFGVKGEEFIPYVGTVNTARDLDLMRAVLGNEKLNYLGFSYGTRIGYAYAQEFGQNIGAMTLDGLMNPLDNNETLFNSDFKEYYPCQNSLEDPVISQIRGFNDTLKEFLKTSIKHDYYMPTSFADEVVGKVDGEPTEEQINKAYVEFMRLMRKAWETGYYQAKANLGEGNVEVPISFKHMVYGLAVDPLYSMDKWPTLNTNLINLQKNKDATGVYQSAMKYFDKKKGRHDSYMEHAFQVISAMDKPLQKRQAMNEQERLKFYDAYYQAAPFNNPGKDEQGNQRYIWLAETIEPYLPESKSTLPTGNYLNNLPNVLVISSSYDPATPYANGVVAAKLLGGTLLTVANSSHTTQGQKIAPVEVIRTRFMADPSQFQKDLAAGVFDTKEFTGQSGVITRNVQGELIKGHTCQLTSFKDEARPTLPHKEGWQQVADKWMYYDASGEKVTGWQKIAHYWYYFSHDGIMQVGWQEIEGKWYYMNSNGMMQIGWLKDGSNWYYLKENGQMARGWEVINGTYYLFKDWGGMAQGEWMPVGEDWFYIHSDGTYAHDEWVGSFYLKQYGQMAYNEWIYDNHYQSWFYSNPDGTYAQNQWIGAYYLKQWGYMAKQEWIYTNNHWYFFKNTGEISRNEWQSYKGEWYYLKANGQMAQNEVINGYRIDATGKLKKS</sequence>
<dbReference type="InterPro" id="IPR029058">
    <property type="entry name" value="AB_hydrolase_fold"/>
</dbReference>
<evidence type="ECO:0000259" key="8">
    <source>
        <dbReference type="Pfam" id="PF00561"/>
    </source>
</evidence>
<evidence type="ECO:0000256" key="1">
    <source>
        <dbReference type="ARBA" id="ARBA00010088"/>
    </source>
</evidence>
<dbReference type="Gene3D" id="2.10.270.10">
    <property type="entry name" value="Cholin Binding"/>
    <property type="match status" value="3"/>
</dbReference>